<reference evidence="6 7" key="1">
    <citation type="submission" date="2022-12" db="EMBL/GenBank/DDBJ databases">
        <title>Chromosome-level genome of Tegillarca granosa.</title>
        <authorList>
            <person name="Kim J."/>
        </authorList>
    </citation>
    <scope>NUCLEOTIDE SEQUENCE [LARGE SCALE GENOMIC DNA]</scope>
    <source>
        <strain evidence="6">Teg-2019</strain>
        <tissue evidence="6">Adductor muscle</tissue>
    </source>
</reference>
<dbReference type="PANTHER" id="PTHR19282">
    <property type="entry name" value="TETRASPANIN"/>
    <property type="match status" value="1"/>
</dbReference>
<dbReference type="PANTHER" id="PTHR19282:SF544">
    <property type="entry name" value="TETRASPANIN"/>
    <property type="match status" value="1"/>
</dbReference>
<protein>
    <recommendedName>
        <fullName evidence="8">Tetraspanin</fullName>
    </recommendedName>
</protein>
<evidence type="ECO:0000256" key="1">
    <source>
        <dbReference type="ARBA" id="ARBA00004141"/>
    </source>
</evidence>
<dbReference type="Proteomes" id="UP001217089">
    <property type="component" value="Unassembled WGS sequence"/>
</dbReference>
<comment type="caution">
    <text evidence="6">The sequence shown here is derived from an EMBL/GenBank/DDBJ whole genome shotgun (WGS) entry which is preliminary data.</text>
</comment>
<dbReference type="Gene3D" id="1.10.1450.10">
    <property type="entry name" value="Tetraspanin"/>
    <property type="match status" value="1"/>
</dbReference>
<keyword evidence="2 5" id="KW-0812">Transmembrane</keyword>
<evidence type="ECO:0008006" key="8">
    <source>
        <dbReference type="Google" id="ProtNLM"/>
    </source>
</evidence>
<name>A0ABQ9FJC2_TEGGR</name>
<evidence type="ECO:0000313" key="7">
    <source>
        <dbReference type="Proteomes" id="UP001217089"/>
    </source>
</evidence>
<gene>
    <name evidence="6" type="ORF">KUTeg_005294</name>
</gene>
<dbReference type="SUPFAM" id="SSF48652">
    <property type="entry name" value="Tetraspanin"/>
    <property type="match status" value="1"/>
</dbReference>
<feature type="transmembrane region" description="Helical" evidence="5">
    <location>
        <begin position="20"/>
        <end position="44"/>
    </location>
</feature>
<evidence type="ECO:0000256" key="2">
    <source>
        <dbReference type="ARBA" id="ARBA00022692"/>
    </source>
</evidence>
<comment type="subcellular location">
    <subcellularLocation>
        <location evidence="1">Membrane</location>
        <topology evidence="1">Multi-pass membrane protein</topology>
    </subcellularLocation>
</comment>
<evidence type="ECO:0000256" key="5">
    <source>
        <dbReference type="SAM" id="Phobius"/>
    </source>
</evidence>
<dbReference type="Pfam" id="PF00335">
    <property type="entry name" value="Tetraspanin"/>
    <property type="match status" value="1"/>
</dbReference>
<evidence type="ECO:0000256" key="4">
    <source>
        <dbReference type="ARBA" id="ARBA00023136"/>
    </source>
</evidence>
<feature type="transmembrane region" description="Helical" evidence="5">
    <location>
        <begin position="227"/>
        <end position="247"/>
    </location>
</feature>
<dbReference type="InterPro" id="IPR018499">
    <property type="entry name" value="Tetraspanin/Peripherin"/>
</dbReference>
<keyword evidence="3 5" id="KW-1133">Transmembrane helix</keyword>
<proteinExistence type="predicted"/>
<evidence type="ECO:0000313" key="6">
    <source>
        <dbReference type="EMBL" id="KAJ8317390.1"/>
    </source>
</evidence>
<accession>A0ABQ9FJC2</accession>
<dbReference type="InterPro" id="IPR008952">
    <property type="entry name" value="Tetraspanin_EC2_sf"/>
</dbReference>
<dbReference type="EMBL" id="JARBDR010000246">
    <property type="protein sequence ID" value="KAJ8317390.1"/>
    <property type="molecule type" value="Genomic_DNA"/>
</dbReference>
<evidence type="ECO:0000256" key="3">
    <source>
        <dbReference type="ARBA" id="ARBA00022989"/>
    </source>
</evidence>
<keyword evidence="4 5" id="KW-0472">Membrane</keyword>
<sequence>MGEMARGRDKSAINPFIKYILFFENFLVWVVGLAITILGTYILVEKKKLVKDAFDFFLDPSTIMCTAGSIVYNYSLGIVFVGEIALVVFVFVFYFVPEARSSLGLFPGDKMKDAIRKYGVEDDDMVNLIDNIQKSLGCCGLSDEDNGFLDWNSNIYFNCSSRSIEKCSVPPSCCKINEGDTINLLCGRNVMYIDSATDEIKASIDASNKIYTQGCLKALGEWINANAMIIGGIMLGILLPQLFVMCLSRNLQDQIKIQKAKWDRPVRGKDNESYQS</sequence>
<organism evidence="6 7">
    <name type="scientific">Tegillarca granosa</name>
    <name type="common">Malaysian cockle</name>
    <name type="synonym">Anadara granosa</name>
    <dbReference type="NCBI Taxonomy" id="220873"/>
    <lineage>
        <taxon>Eukaryota</taxon>
        <taxon>Metazoa</taxon>
        <taxon>Spiralia</taxon>
        <taxon>Lophotrochozoa</taxon>
        <taxon>Mollusca</taxon>
        <taxon>Bivalvia</taxon>
        <taxon>Autobranchia</taxon>
        <taxon>Pteriomorphia</taxon>
        <taxon>Arcoida</taxon>
        <taxon>Arcoidea</taxon>
        <taxon>Arcidae</taxon>
        <taxon>Tegillarca</taxon>
    </lineage>
</organism>
<feature type="transmembrane region" description="Helical" evidence="5">
    <location>
        <begin position="71"/>
        <end position="96"/>
    </location>
</feature>
<keyword evidence="7" id="KW-1185">Reference proteome</keyword>